<evidence type="ECO:0000256" key="1">
    <source>
        <dbReference type="ARBA" id="ARBA00022729"/>
    </source>
</evidence>
<evidence type="ECO:0000256" key="3">
    <source>
        <dbReference type="ARBA" id="ARBA00022837"/>
    </source>
</evidence>
<dbReference type="InterPro" id="IPR010566">
    <property type="entry name" value="Haemolys_ca-bd"/>
</dbReference>
<accession>A0ABV7FJP1</accession>
<keyword evidence="4" id="KW-1015">Disulfide bond</keyword>
<dbReference type="PANTHER" id="PTHR32305">
    <property type="match status" value="1"/>
</dbReference>
<dbReference type="InterPro" id="IPR056823">
    <property type="entry name" value="TEN-like_YD-shell"/>
</dbReference>
<dbReference type="SMART" id="SM00560">
    <property type="entry name" value="LamGL"/>
    <property type="match status" value="1"/>
</dbReference>
<dbReference type="Pfam" id="PF01476">
    <property type="entry name" value="LysM"/>
    <property type="match status" value="1"/>
</dbReference>
<dbReference type="CDD" id="cd00118">
    <property type="entry name" value="LysM"/>
    <property type="match status" value="1"/>
</dbReference>
<dbReference type="RefSeq" id="WP_376918173.1">
    <property type="nucleotide sequence ID" value="NZ_JBHRSW010000004.1"/>
</dbReference>
<dbReference type="InterPro" id="IPR001343">
    <property type="entry name" value="Hemolysn_Ca-bd"/>
</dbReference>
<dbReference type="PROSITE" id="PS50268">
    <property type="entry name" value="CADHERIN_2"/>
    <property type="match status" value="1"/>
</dbReference>
<dbReference type="InterPro" id="IPR011049">
    <property type="entry name" value="Serralysin-like_metalloprot_C"/>
</dbReference>
<evidence type="ECO:0000256" key="4">
    <source>
        <dbReference type="ARBA" id="ARBA00023157"/>
    </source>
</evidence>
<dbReference type="InterPro" id="IPR002126">
    <property type="entry name" value="Cadherin-like_dom"/>
</dbReference>
<dbReference type="SUPFAM" id="SSF51120">
    <property type="entry name" value="beta-Roll"/>
    <property type="match status" value="7"/>
</dbReference>
<dbReference type="NCBIfam" id="TIGR01643">
    <property type="entry name" value="YD_repeat_2x"/>
    <property type="match status" value="7"/>
</dbReference>
<evidence type="ECO:0000259" key="6">
    <source>
        <dbReference type="PROSITE" id="PS51782"/>
    </source>
</evidence>
<keyword evidence="8" id="KW-1185">Reference proteome</keyword>
<proteinExistence type="predicted"/>
<dbReference type="InterPro" id="IPR036779">
    <property type="entry name" value="LysM_dom_sf"/>
</dbReference>
<dbReference type="SUPFAM" id="SSF49313">
    <property type="entry name" value="Cadherin-like"/>
    <property type="match status" value="1"/>
</dbReference>
<dbReference type="Pfam" id="PF13385">
    <property type="entry name" value="Laminin_G_3"/>
    <property type="match status" value="1"/>
</dbReference>
<evidence type="ECO:0000259" key="5">
    <source>
        <dbReference type="PROSITE" id="PS50268"/>
    </source>
</evidence>
<feature type="domain" description="LysM" evidence="6">
    <location>
        <begin position="6728"/>
        <end position="6777"/>
    </location>
</feature>
<dbReference type="InterPro" id="IPR018511">
    <property type="entry name" value="Hemolysin-typ_Ca-bd_CS"/>
</dbReference>
<dbReference type="InterPro" id="IPR018392">
    <property type="entry name" value="LysM"/>
</dbReference>
<keyword evidence="3" id="KW-0106">Calcium</keyword>
<dbReference type="InterPro" id="IPR031325">
    <property type="entry name" value="RHS_repeat"/>
</dbReference>
<protein>
    <submittedName>
        <fullName evidence="7">Calcium-binding protein</fullName>
    </submittedName>
</protein>
<dbReference type="Gene3D" id="2.60.40.10">
    <property type="entry name" value="Immunoglobulins"/>
    <property type="match status" value="1"/>
</dbReference>
<dbReference type="SMART" id="SM00257">
    <property type="entry name" value="LysM"/>
    <property type="match status" value="1"/>
</dbReference>
<dbReference type="Gene3D" id="2.60.120.200">
    <property type="match status" value="1"/>
</dbReference>
<dbReference type="Pfam" id="PF25023">
    <property type="entry name" value="TEN_YD-shell"/>
    <property type="match status" value="1"/>
</dbReference>
<reference evidence="8" key="1">
    <citation type="journal article" date="2019" name="Int. J. Syst. Evol. Microbiol.">
        <title>The Global Catalogue of Microorganisms (GCM) 10K type strain sequencing project: providing services to taxonomists for standard genome sequencing and annotation.</title>
        <authorList>
            <consortium name="The Broad Institute Genomics Platform"/>
            <consortium name="The Broad Institute Genome Sequencing Center for Infectious Disease"/>
            <person name="Wu L."/>
            <person name="Ma J."/>
        </authorList>
    </citation>
    <scope>NUCLEOTIDE SEQUENCE [LARGE SCALE GENOMIC DNA]</scope>
    <source>
        <strain evidence="8">KCTC 52473</strain>
    </source>
</reference>
<name>A0ABV7FJP1_9ALTE</name>
<dbReference type="EMBL" id="JBHRSW010000004">
    <property type="protein sequence ID" value="MFC3120028.1"/>
    <property type="molecule type" value="Genomic_DNA"/>
</dbReference>
<comment type="caution">
    <text evidence="7">The sequence shown here is derived from an EMBL/GenBank/DDBJ whole genome shotgun (WGS) entry which is preliminary data.</text>
</comment>
<dbReference type="Pfam" id="PF06594">
    <property type="entry name" value="HCBP_related"/>
    <property type="match status" value="1"/>
</dbReference>
<dbReference type="Gene3D" id="2.150.10.10">
    <property type="entry name" value="Serralysin-like metalloprotease, C-terminal"/>
    <property type="match status" value="3"/>
</dbReference>
<dbReference type="Proteomes" id="UP001595478">
    <property type="component" value="Unassembled WGS sequence"/>
</dbReference>
<keyword evidence="2" id="KW-0677">Repeat</keyword>
<dbReference type="Gene3D" id="3.10.350.10">
    <property type="entry name" value="LysM domain"/>
    <property type="match status" value="1"/>
</dbReference>
<organism evidence="7 8">
    <name type="scientific">Agaribacter flavus</name>
    <dbReference type="NCBI Taxonomy" id="1902781"/>
    <lineage>
        <taxon>Bacteria</taxon>
        <taxon>Pseudomonadati</taxon>
        <taxon>Pseudomonadota</taxon>
        <taxon>Gammaproteobacteria</taxon>
        <taxon>Alteromonadales</taxon>
        <taxon>Alteromonadaceae</taxon>
        <taxon>Agaribacter</taxon>
    </lineage>
</organism>
<dbReference type="PROSITE" id="PS51782">
    <property type="entry name" value="LYSM"/>
    <property type="match status" value="1"/>
</dbReference>
<dbReference type="InterPro" id="IPR015919">
    <property type="entry name" value="Cadherin-like_sf"/>
</dbReference>
<dbReference type="Gene3D" id="2.180.10.10">
    <property type="entry name" value="RHS repeat-associated core"/>
    <property type="match status" value="10"/>
</dbReference>
<dbReference type="Pfam" id="PF00353">
    <property type="entry name" value="HemolysinCabind"/>
    <property type="match status" value="6"/>
</dbReference>
<evidence type="ECO:0000256" key="2">
    <source>
        <dbReference type="ARBA" id="ARBA00022737"/>
    </source>
</evidence>
<evidence type="ECO:0000313" key="7">
    <source>
        <dbReference type="EMBL" id="MFC3120028.1"/>
    </source>
</evidence>
<gene>
    <name evidence="7" type="ORF">ACFOHL_00165</name>
</gene>
<dbReference type="InterPro" id="IPR050708">
    <property type="entry name" value="T6SS_VgrG/RHS"/>
</dbReference>
<evidence type="ECO:0000313" key="8">
    <source>
        <dbReference type="Proteomes" id="UP001595478"/>
    </source>
</evidence>
<dbReference type="Pfam" id="PF05593">
    <property type="entry name" value="RHS_repeat"/>
    <property type="match status" value="4"/>
</dbReference>
<dbReference type="InterPro" id="IPR013783">
    <property type="entry name" value="Ig-like_fold"/>
</dbReference>
<dbReference type="PANTHER" id="PTHR32305:SF15">
    <property type="entry name" value="PROTEIN RHSA-RELATED"/>
    <property type="match status" value="1"/>
</dbReference>
<dbReference type="PROSITE" id="PS00330">
    <property type="entry name" value="HEMOLYSIN_CALCIUM"/>
    <property type="match status" value="1"/>
</dbReference>
<dbReference type="InterPro" id="IPR006530">
    <property type="entry name" value="YD"/>
</dbReference>
<feature type="domain" description="Cadherin" evidence="5">
    <location>
        <begin position="4032"/>
        <end position="4122"/>
    </location>
</feature>
<dbReference type="SUPFAM" id="SSF49899">
    <property type="entry name" value="Concanavalin A-like lectins/glucanases"/>
    <property type="match status" value="1"/>
</dbReference>
<keyword evidence="1" id="KW-0732">Signal</keyword>
<dbReference type="InterPro" id="IPR006558">
    <property type="entry name" value="LamG-like"/>
</dbReference>
<sequence>MVAVVASDTTGLFNSSLSLIGRDGAYGQASLGQGKERVYVNSATGSLLIQGQDDGIANVGVDVAGLRTYNSLGAIDDANGDDQWHLGFLSRVNGSGGSASVTRITADGASQTFTRQSNTGGKVIYTSREGAGADDTLVYENNAWVYEEGSSLVRVHYDNNGRQMAALDRHGHGHRYEYEGGLLARIVSDVEDSDGMLSEEVATLEYDDNDSGNPRITAISYAAKDSEDTVHTLRRQYYGYDGQGRLSHVTVDLSPEDNDISDDAVFTTTYTYVDTHSQLIGSISQSDGSALTFVYYESGHEHAGKVKHITDGEGATTAYTYRTNGMGGLDTTVTVAGRETTFVTDGLKRLRSMTAVVDAQEVTTAYTYTNEGYVHTVSRGSEQLVTFGYDADGNQSSQVNAAGDTLTRRFNDNNQVLEETVLLSGTGSADKALSTFYVYDAEDNLRFTLSPEGRVTEYVYNSLNQLVHEYRYMRDAYTGALVSGSEPSLNDMTMWKSGLASLAAFDVSAVDYHYDFRGQLASQVAYRAVTAAGQGEATTAQTTYFQYDMMGRLLGETSPALRQKAYAYDGLNRVLAEYDTVLVTSTEADETPALAGRTALVTHDYQDSQSRVTSTQHNGLVTVNSFDAAGRLTATSSGEVGNDTKFGVQRFYYDAQGRQIARQHSNGAISYTLYDAAGRQAYTVDRAGVVTAYAYSDASQLVLTTTYANDTVVTGEWLDGDVYALTVDGDISALVAITDMIGAEGRDTADDRQVRYVYDNAGRQSLRIDGEGGVTEYRYDSAGRQTHVIAYDVALDVNSDTVPALVANEATRVQRTFYSDDGLVLATLDAEGYATEYVYDKRGQATQVIAYATQSAAYLETDIDIALQLTGAWSALRPASNDNAQLIQGADRVQYTAYNGLGQVVTTVSPEGQVTRFAYDDDGQLDTQHVYAAPLKHYRGEPITLTPDAEDRITRYTYNARGQLETQSELPQGLTTRYIYNAQGYLIGTIEDNGVADEQRATWYKKDLLDRQTGMIGGRVAAESADAIHADMESAALEAAISSALATANTGSKQVIDAKGRLVSSTDAEGLSTYYYYDDRDQLIATISGDGEVVRHHYTNFGELRLAVTYTTRLALNAMSTLRGGDTPAALQATLDTLGSEDDVQAEYAYTQRGNLQLSQRSKGANATSHGQHITHVYDNFGQLTYSHTRLSEGVMRTDQQVHDKRGLRVSTIHDLDATRGQAPTSNAEVHSTYDAFGRILSQEDALGNVTRYHYNDKHAAGSEVTVSYPSQNGLVSTITTYDVLGRTIEVQQGVTGGAGSTAAHSQTYQYDGAARTQWVDAGDGTGTLLTYNAFGELTDTQTGRLVGDTLTDISSHVHLAYDEEGNTLTRTEGYGSDAAVTTTYTYGVNNRLASESVSGIDGVTQYFYDNIGRVITSINPEAHETRFIYDAAGQLRYRVNNENVVTAFTYDINGNTTSETVYNKAIALNGFDHDDVIRPAAIASRLEAEGAEIAARQQYVYDNAGRLLLRIDAVGAVTQNTYDARGFVVEQTKFANAVSLSEDDSARIAKGEIAAADVVALLPAANPNKDIRTASVYDKNGRVVFSLQRLDDGQAQVKQSRYDAAGQLIETRAMASTMAYNDAYDITDIHTHYALRADGAPLSTRLNTDDRITRFFYDSAGRIRFVMDAEGAISETRYNLAGRVEQSIAYAKTLSDDSLRAYLPSKSMAWLIGEIAVSSADRVAETLYDAAGRVKTQIRQVIDSQGVTSRIEEHWTYNRAGQKTSYTNANGDVWHYTYDAAGRLAREYSPVLDDVQVPAGNGTATNYPEARQVTAITYDDLGNVKTRTVGVIRVGAGASPASLISANAASLTEENVAALDAANIAHQQITRFTYDALGRQTTVTEPTVGDSSAPEVTSTTQYNALGQGYVNQIKARYTVEGTAQTRIETINTYKVYDAAGRVAYDVDAQGYVTAYQYDAQGNQVALTRYEKALSMTMRNSFTEITIDSFTDGVIATLGGSRTVDTHYNTLGQVIRVEQPSVHFSEVSEAGSVSNYQARPETTYEYNRFGELVLEREKINRTDYAETRYFYDQLGNQIYRVDAENYLTQYAYNAFGQVSAKMEFAGRVADPALTGYVIDSDAFPSMEAWKTHDRVWTYEYDTLGRKIRDVQKNLRLHTVDNTGGDLNVDTTTFDTTRTTTTDYDHVGNVVRIDDAGRVSVNVYDALGRLHRSKAPPSAVVTDVEGLRTSVSQSTKALLTEYHYDIHGNTLVTAQGAIDTTTSLDTSSALLSESAEGVRVSTQTYNARNQVVSQRDAEGNDTTFSYDYRGNVLQEVKGYTRPGEHYNYTISYTRFGPSDGVNGKTLYLGAYITFDSDTGELKGVIPASLVGKSESVNINVVATDVLGEVVFDGIFRTDPKHSNTDTDVDFQFANWHYATIDERTDYAITKYHYDNLGQVTETTLLHRTPTGDDVQRKVKAEYNSYGEIEKQGDPQFNGASNAALQVYFEYDDAGRLLNTNQGDGARKDYAYDLRGQVVRVKHQSSGETVNRLDSLGRVYQQFGQAYQVKRAGDGLVYRDTPVVRQQYDRWGNITQVTNANGYTTTYTYNQHNQIATETRHAVAVYDEANQVKVKSPVFNNYYDSHGQLIARQDTRGHTRVNRYDARGQLIQAQDELGHSTHLGYNVFGEQVATMDALGYITTSKVDKLGRVLETGDIRRPDDTSPLDYQVLNTFIYNELGHKTSFTNALGHTYRYENDIRGNVLRTYSPDKVSMSYEYDRLGRQTTESYDRLRVGYSEDSQLDKNSQRFNYFGQQISKSDLSDNEYIYHYDGNNRLDNRVINFRVLGAVDQILSYTYYENGLLKSIADSSTGSHSEFVYDIGGQLVSETRTTVNSLKQTVVERTDTGYDAHGRVTQVMVTDINPDNPDEEKIRSVLSYTYDAMGNRRSINVANGYSGNIGVDRAPSVNPEFQGLSYPPATIGAEYDYNIGNIADIFIDEAIGELEFELLLRQGDKDNEEYVVVDSDLTSLGGHWLQLTQANGTLGLTTNSAQSGEHHYAIRAKQKDKPELFTLLPFFLPVKQDLKPRFIEPEGFEEITTLIPGQGYMLAINLNDYIEDPESEPLTFDIKLKDGSALPDWLIFDKSKIDIGTIVIKTKLGEVVPSDFLDDISFIIDASDGDRSNQFDLVVRTPGNTTENRPPELIEAGPVTRSYNIDDSISIWVEQYFIDPDGDPLSLVGVENIPDFLYWFGPEANSTNRNRIKKRPNEELVAGEYHLTAIVQDTFGLEEEIEIIVVVSAEQDNSAPRPIDPDPVIRSYNIDDSISIWVEQYFTDPDGDALSLVSVRNIPDFLYWFDSSANDTNKNRIKQRPNEDLVAGSYHLTAVVRDTSGLLAEKDIIIEIAVSGANSAPVPNDPRPVTRTFDIDDDISISAVQYFTDPDSDPLSLVDVQGLPAFLYWFGSNASDTNKNRIKKRPGEDLIAGTYELTAIVEDPSGASAQKDIKLVIEAPPKASTITIPNTREGEEFSFDLRSLFTRHVDDIQISPLADFNLNTEQSGQYILESTGGKLDYESQGTKSIRVSATNSYGTTHRDIEFEVYNENHRPIVQEADERRRDIYLSPSDKLNTQVIVKDFDIYAGVALPSEQITVTAEYVDKNGNLIADTTSLFAIDTESFDDGNGSQTRIIVRSHNALGSNLPIQLVLTINDNVNEDTIFVLGLNKSVSAVDTPPTPSVTKLPDAKEGQDYPPVNLLTLFSDAQGHDITFDSVGALPPGFKVVGGHLQLTGDVVPYTSNREYDITVSVKANNKIGTGSFKLHIEDTNTAPKAKPGKDRILTMQPGEAQRNFPLFDYFEDDANVSQLKYTITSDNAGNKGTISFVEPNRNRLRYRPTDTFPHTVTAYVTATDANGNGLTSEPVAFTFVFPGVHSSDISRKVSSVSIDWSPGTDQGTLLLSDYFDNIGNATFRTINQSIDGYTQVGSPLSVEYVKDENGVFAKAELSLPSAHGGAFFSGDFGFTIVGERNGVDVAVDFVVSNRGPMSIRTIGTLTHGETTDNRLSYQVRLNNVPSNHEIEYELSSKPPELGRFHISSSGLITNEAGSKKGGDTYPATVLVRNKTTGESASQNFYIKVLDTHDDITNQPRSTQTSAASLLTSPLSTTIGQLPQASDNAVIPNTTTIDDVNADSSALVAPTQSLVEPAPTALLSTSESAVNSATTNLNTTNRIAHFNFDTDISDSTGATTSRAEGGASINATGGIYDGALRLDGVDDHVVLGNRDGINSQGMYTSKTISLWFKMDGTDGGRQVIYEQGGGSRGLNVYLDNNTLYAGGWDDTIDGSDTNKWLGTFKSIEGLEANKWYHVAVVLDANDTPEALTQGAFRAYLNGNEFDTANSQGMQLYTHNDGIAIGGINSATKMHDGTTSGDAFFAGTVDEVMLWSRVLDDGEINQIVQEAIAIRGDSEGGTLTGTDGDDIFISGEGNHKLYGGKGEDTYIYRRGDGIDEIRDSNSTSLLKFEDIASDEIEFVVSGNSLLVQDTSTGQTLVRVHDWFNNAARRLITIAFTDITLTPEQVDERVVDGIHVKIEDARLSSYGVDQDHDLDGYSITEDGKGIAFTGNTWKRLALPEAYQVTDKTVLSFRVKSDGEGEIQGIGLDTDNSFYNGQKANFQLYGEQPNGSFKQDYRYTGAGEWQEMHIEVGKFASGSMNYLTLFNDDDAGVIGNIEFSDIRLYENDSFGSRGHDLLVSNADNNFLRGYLGDDTYVYRVGGGYDIVRDRYGNNTLRMEGIKASEVKIRRSYNNLIITVLDTQELVNVYNWYHSDAFKMSVVFDDVTLDAYDLEAFYRQDKPIDFNASPLSKFSTADLPGSYTVSDDGLTLGIQNDKWLKTAVAHTVMANTYLSFEFKTDALGEDHVIGLDPNNFFGSQKGALFHIAGSNMSRSADEGFKYADRYTGNGDWQTFTIRVGDYFTGHAHNLVLGNVGDETTNSHFRNIQLFDLKTDGTAESDLLIGTAGDDTLTGGDGNNTLIGRGGDDALIGGDGADTYVYNIGDGHDTITDAGGSVGNTLRFGEGITPEQVRMQVIDGDFVVSFDGLDGSLTLGSWANSSNMKIRRVEFADGQVWEYEEVGQRTEIIGSDDTDDYNLGWIGAGFSHRGNGGDDTLRGGKRDDTYYYALGDGNDVIIDRYGNDTLVFEGISKHDVTAHKDGQHFILTLRRTGETVTLKNWFDWVNNDEGRAYRHNLHFSDGEFTGDEFHKFLRTGRPIDLSLQTFDWYSRGNMPGNVSVSDDGKQLDLTGDIWRRTGVGYTVTEDTYLSFEFKVSELGKRHVIGLDSNALVSNGAGALFSLMGEAGDPSDDQYYIHDHVYTGNGDWQTFTIKVGDYFTGDGNYLVFGNLDESDAVNSHFRNIQLYDVQTDGTADNDFLIGTETNNVLNGVDGNDTLIGRQGNDTLKGGDGHDTYIYNLGDGKDTIIDSYQQANALQFGEGIHPDDISVRMRWGRDVVVSLDGEDIITIKDGFLKGRIVVDTFRFASGVMWDAQDIVDRVAFAGNDNGNGFYYDYSELDLTFEGGKGNDSFHVGRGRDTYIYNLGDGNDTINDKGAHGSNIIRFGEGIAPENLQVTMSGGYLTFSFNHAEGSIRTKYWRNDIKIGEIHFHDGTQWSIADFTQHLIQHGDDGDNKWGAGELRLSATHLAGKGNDKIIGGEYNDTFLYRLGDGNDEIIDSRGNNTLVMEDISKHDVYITRISTHLLITNRINGESVKLNNWYHSVNHRMRVVFADGAFTPTELTDFAAPLPAVDLSANSFSEYTGQHSDGMYTLTDNNQGIEIIGNTWQKTAFDYTITDNTYLTFEFKANKKGERHAIGFDTDNKLDGLPGKFFQVWGNENNALNTVAYVDEYTSVDEWQTYTIKVGDYITGNMNYLTFINDDDTNGGTGNTNHSQFRNIRIGELRPQSAALSYTGVSSITAKAGTYIRESVAFTEANEAQLTVNAAALPDWLQYDAETQTVYGFVPTDFTPDTVITLLAHDGVHAGMTQRIQVSVRDVTPVQERVVPLASQHLHYQDTLSVDIAHAFGITTDADYTVTVEQEDGTYLGIEALPWLSIQDGVLLGALSQDNITTGTKVRIVADVQGNKTQGEFTLVVDGPQALSVGTIELVSDQAIRVEASKYFKGLSSNAKFGVRISIDSALATAQASIANALVDNGTSAALPAPSTGISATNNVLQTTDLESVSLDNDEPDVIIPDELLTWLSFDPQTGLLSSTKEGATALAGYIERLKIDFFAQDGDINIDTTGELTVSNGATEETYYFTYDAANRVQMDAGILDNGVIKLGADSQYVQYDAIGRAQYVFSNEGKTLHKMTYNAQGSLAYSEQAYSLSEPDANLFQHNSLITGQAQGPIPFNYQWYKSVEHKYNLLQQVEETVNYFAADDSYEILGNPHPKTRKRRVEGELSLANSVRSIQKFEYTDDGKIDSINEFSVSAQEAGSRINGSQYDTITIADVDTLDNHASRTTYSYDPTGRVENMYFNQFKRPAESGEELPESFTQSFAYKYEGRESYLEKLVSASGNNHFAQAKTESFYDANGNRIAVEETPLDENGEEIAGAKVQARYFDYTADGKLVRRQYASQSNTHRGVHAPRPLAELIEEAKRVLTAEDLFNLPEAQATRYIDDYLIGNPLSFPLGTDESIKVGITSVLDNLLSDKTRETIADKIEFAPDEESVSHYLFNGSQYLGELKEDGKINVKSAHVQSVNPTKSASTLRHTVRQGETLRTLANQYYGNADLWYVIADANGLAQSSSEALTAGQSIEIPEQANTSNRFDTFTPYNVAEVIGDTNPTVPYLPPPPEAGCNALETILIVAVTVLVTVYTAGAGSFSNGWLALANSPGAAFAGSVAGNLAGQVTGVALGVQDGIDFGSALVSGATAFVTAGIGQHLGVGKTVADGGKVVNGITTAATKSSAVALTAGGKALTAAAGVVTTAAANKLIGRPSGFRWANVAAAGVTSFIGSKANLGGGEFFENLDPSGFTGELVGGIARSGINYAVKKGVFNEGSWNFVDVATDSFGNALGNSIVGAAITSSNNRQQQQAQLDAFGAALLKDANAKLNSNLNGGINDIQDKVAQTVATEGAANLSAVVATRQAQQDADYDASVLASINRDTARISSSLAHANTVYQSVSNLVNTAYENRQAAAISRSQLNAARAARYERGAIAADNAFAAIGTSGVDVNASFTAKTAGFAEFRQGQRDALRSRFGLSSDAEFGTLGDNLLGTLEGFGDSLYQGGQFLGVGLGSLNPVVQGISYFSGNGLVNPFTQEYHSFLGEATTVQRAAGRQQGEIFSYFVGGETAILAGSRGVKAIVASRVASQPVVVTAAQAENLKSLTRAEFDLLRSEGQSISNIGPALSVAQDLRTGKISKVFTNDPNGNIPLDLNDALAQRLANAPDDVLAFERTKGIASHSEVFAVNEILNARPGASFNDIAVFTQEVKKASLRGEFKPACVQCDFLLNGVQYVR</sequence>
<dbReference type="InterPro" id="IPR013320">
    <property type="entry name" value="ConA-like_dom_sf"/>
</dbReference>